<reference evidence="1" key="1">
    <citation type="submission" date="2021-08" db="EMBL/GenBank/DDBJ databases">
        <title>The first chromosome-level gecko genome reveals the dynamic sex chromosomes of Neotropical dwarf geckos (Sphaerodactylidae: Sphaerodactylus).</title>
        <authorList>
            <person name="Pinto B.J."/>
            <person name="Keating S.E."/>
            <person name="Gamble T."/>
        </authorList>
    </citation>
    <scope>NUCLEOTIDE SEQUENCE</scope>
    <source>
        <strain evidence="1">TG3544</strain>
    </source>
</reference>
<accession>A0ACB8EUQ8</accession>
<keyword evidence="2" id="KW-1185">Reference proteome</keyword>
<proteinExistence type="predicted"/>
<protein>
    <submittedName>
        <fullName evidence="1">Uncharacterized protein</fullName>
    </submittedName>
</protein>
<gene>
    <name evidence="1" type="ORF">K3G42_007646</name>
</gene>
<evidence type="ECO:0000313" key="2">
    <source>
        <dbReference type="Proteomes" id="UP000827872"/>
    </source>
</evidence>
<name>A0ACB8EUQ8_9SAUR</name>
<comment type="caution">
    <text evidence="1">The sequence shown here is derived from an EMBL/GenBank/DDBJ whole genome shotgun (WGS) entry which is preliminary data.</text>
</comment>
<sequence>MMKTHLCLIIVLLCSSPAAQGYIWAWMYSLPYQNPGEVASFKGSRPSAHQDLKVAVCSQETHCPHGFFCDHHFGLCLTLREEGEYCRRDAHCARGLSCMFGKCHTTVPGGQEGSRCHRDTDCAPDACCARLHGEMVCKKRLHLGEGCYIPQGGIAFSLNQVCPCLEGLVCRRTPPNQQ</sequence>
<dbReference type="EMBL" id="CM037628">
    <property type="protein sequence ID" value="KAH7996536.1"/>
    <property type="molecule type" value="Genomic_DNA"/>
</dbReference>
<dbReference type="Proteomes" id="UP000827872">
    <property type="component" value="Linkage Group LG15"/>
</dbReference>
<organism evidence="1 2">
    <name type="scientific">Sphaerodactylus townsendi</name>
    <dbReference type="NCBI Taxonomy" id="933632"/>
    <lineage>
        <taxon>Eukaryota</taxon>
        <taxon>Metazoa</taxon>
        <taxon>Chordata</taxon>
        <taxon>Craniata</taxon>
        <taxon>Vertebrata</taxon>
        <taxon>Euteleostomi</taxon>
        <taxon>Lepidosauria</taxon>
        <taxon>Squamata</taxon>
        <taxon>Bifurcata</taxon>
        <taxon>Gekkota</taxon>
        <taxon>Sphaerodactylidae</taxon>
        <taxon>Sphaerodactylus</taxon>
    </lineage>
</organism>
<evidence type="ECO:0000313" key="1">
    <source>
        <dbReference type="EMBL" id="KAH7996536.1"/>
    </source>
</evidence>